<keyword evidence="12" id="KW-0539">Nucleus</keyword>
<dbReference type="PANTHER" id="PTHR15660">
    <property type="entry name" value="BRISC AND BRCA1-A COMPLEX MEMBER 1"/>
    <property type="match status" value="1"/>
</dbReference>
<dbReference type="PANTHER" id="PTHR15660:SF1">
    <property type="entry name" value="BRISC AND BRCA1-A COMPLEX MEMBER 1"/>
    <property type="match status" value="1"/>
</dbReference>
<reference evidence="16" key="1">
    <citation type="journal article" date="2013" name="J. Plant Res.">
        <title>Effect of fungi and light on seed germination of three Opuntia species from semiarid lands of central Mexico.</title>
        <authorList>
            <person name="Delgado-Sanchez P."/>
            <person name="Jimenez-Bremont J.F."/>
            <person name="Guerrero-Gonzalez Mde L."/>
            <person name="Flores J."/>
        </authorList>
    </citation>
    <scope>NUCLEOTIDE SEQUENCE</scope>
    <source>
        <tissue evidence="16">Cladode</tissue>
    </source>
</reference>
<evidence type="ECO:0000256" key="14">
    <source>
        <dbReference type="ARBA" id="ARBA00030984"/>
    </source>
</evidence>
<keyword evidence="9" id="KW-0833">Ubl conjugation pathway</keyword>
<comment type="subcellular location">
    <subcellularLocation>
        <location evidence="2">Cytoplasm</location>
    </subcellularLocation>
    <subcellularLocation>
        <location evidence="1">Nucleus</location>
    </subcellularLocation>
</comment>
<evidence type="ECO:0000256" key="2">
    <source>
        <dbReference type="ARBA" id="ARBA00004496"/>
    </source>
</evidence>
<evidence type="ECO:0000256" key="13">
    <source>
        <dbReference type="ARBA" id="ARBA00023306"/>
    </source>
</evidence>
<dbReference type="InterPro" id="IPR036465">
    <property type="entry name" value="vWFA_dom_sf"/>
</dbReference>
<evidence type="ECO:0000256" key="12">
    <source>
        <dbReference type="ARBA" id="ARBA00023242"/>
    </source>
</evidence>
<keyword evidence="8" id="KW-0498">Mitosis</keyword>
<accession>A0A7C9DIC2</accession>
<dbReference type="AlphaFoldDB" id="A0A7C9DIC2"/>
<dbReference type="GO" id="GO:0070552">
    <property type="term" value="C:BRISC complex"/>
    <property type="evidence" value="ECO:0007669"/>
    <property type="project" value="InterPro"/>
</dbReference>
<evidence type="ECO:0000256" key="11">
    <source>
        <dbReference type="ARBA" id="ARBA00023204"/>
    </source>
</evidence>
<evidence type="ECO:0000256" key="8">
    <source>
        <dbReference type="ARBA" id="ARBA00022776"/>
    </source>
</evidence>
<evidence type="ECO:0000256" key="3">
    <source>
        <dbReference type="ARBA" id="ARBA00010809"/>
    </source>
</evidence>
<dbReference type="GO" id="GO:0051301">
    <property type="term" value="P:cell division"/>
    <property type="evidence" value="ECO:0007669"/>
    <property type="project" value="UniProtKB-KW"/>
</dbReference>
<dbReference type="CDD" id="cd21502">
    <property type="entry name" value="vWA_BABAM1"/>
    <property type="match status" value="1"/>
</dbReference>
<name>A0A7C9DIC2_OPUST</name>
<sequence length="258" mass="28876">MEGPPGSAAAGPSYTLHPAKYSCEDILFCVDVDNESMVEMKNTGPNGRPITRLDSIKQSILLFINAKLTMNPDHRFAFAALGKTASWVRKEFSSDVNAAFSALRGFSVTPLGGHADLTQLFRIAAHEAKKSRSQNRILRVILLYCRSSVQPHFQWPANQKLFTFDVIYLHDKPGPDNCPQKVYDALVEALEHVTEYEGYIYESGQGLQRVLFRQMCLLLSHPQQRCMQDDLNLPMALTKKVPTTDSAQGEDNLRVSSQ</sequence>
<dbReference type="SUPFAM" id="SSF53300">
    <property type="entry name" value="vWA-like"/>
    <property type="match status" value="1"/>
</dbReference>
<evidence type="ECO:0000256" key="5">
    <source>
        <dbReference type="ARBA" id="ARBA00022490"/>
    </source>
</evidence>
<evidence type="ECO:0000256" key="7">
    <source>
        <dbReference type="ARBA" id="ARBA00022763"/>
    </source>
</evidence>
<protein>
    <recommendedName>
        <fullName evidence="4">BRISC and BRCA1-A complex member 1</fullName>
    </recommendedName>
    <alternativeName>
        <fullName evidence="14">Mediator of RAP80 interactions and targeting subunit of 40 kDa</fullName>
    </alternativeName>
    <alternativeName>
        <fullName evidence="15">New component of the BRCA1-A complex</fullName>
    </alternativeName>
</protein>
<keyword evidence="5" id="KW-0963">Cytoplasm</keyword>
<dbReference type="Gene3D" id="3.40.50.410">
    <property type="entry name" value="von Willebrand factor, type A domain"/>
    <property type="match status" value="1"/>
</dbReference>
<keyword evidence="7" id="KW-0227">DNA damage</keyword>
<dbReference type="GO" id="GO:0006325">
    <property type="term" value="P:chromatin organization"/>
    <property type="evidence" value="ECO:0007669"/>
    <property type="project" value="UniProtKB-KW"/>
</dbReference>
<evidence type="ECO:0000256" key="6">
    <source>
        <dbReference type="ARBA" id="ARBA00022618"/>
    </source>
</evidence>
<reference evidence="16" key="2">
    <citation type="submission" date="2020-07" db="EMBL/GenBank/DDBJ databases">
        <authorList>
            <person name="Vera ALvarez R."/>
            <person name="Arias-Moreno D.M."/>
            <person name="Jimenez-Jacinto V."/>
            <person name="Jimenez-Bremont J.F."/>
            <person name="Swaminathan K."/>
            <person name="Moose S.P."/>
            <person name="Guerrero-Gonzalez M.L."/>
            <person name="Marino-Ramirez L."/>
            <person name="Landsman D."/>
            <person name="Rodriguez-Kessler M."/>
            <person name="Delgado-Sanchez P."/>
        </authorList>
    </citation>
    <scope>NUCLEOTIDE SEQUENCE</scope>
    <source>
        <tissue evidence="16">Cladode</tissue>
    </source>
</reference>
<keyword evidence="6" id="KW-0132">Cell division</keyword>
<dbReference type="GO" id="GO:0005737">
    <property type="term" value="C:cytoplasm"/>
    <property type="evidence" value="ECO:0007669"/>
    <property type="project" value="UniProtKB-SubCell"/>
</dbReference>
<comment type="similarity">
    <text evidence="3">Belongs to the BABAM1 family.</text>
</comment>
<evidence type="ECO:0000256" key="1">
    <source>
        <dbReference type="ARBA" id="ARBA00004123"/>
    </source>
</evidence>
<dbReference type="EMBL" id="GISG01114252">
    <property type="protein sequence ID" value="MBA4639544.1"/>
    <property type="molecule type" value="Transcribed_RNA"/>
</dbReference>
<evidence type="ECO:0000256" key="4">
    <source>
        <dbReference type="ARBA" id="ARBA00019437"/>
    </source>
</evidence>
<keyword evidence="10" id="KW-0156">Chromatin regulator</keyword>
<evidence type="ECO:0000256" key="15">
    <source>
        <dbReference type="ARBA" id="ARBA00031038"/>
    </source>
</evidence>
<dbReference type="GO" id="GO:0045739">
    <property type="term" value="P:positive regulation of DNA repair"/>
    <property type="evidence" value="ECO:0007669"/>
    <property type="project" value="InterPro"/>
</dbReference>
<organism evidence="16">
    <name type="scientific">Opuntia streptacantha</name>
    <name type="common">Prickly pear cactus</name>
    <name type="synonym">Opuntia cardona</name>
    <dbReference type="NCBI Taxonomy" id="393608"/>
    <lineage>
        <taxon>Eukaryota</taxon>
        <taxon>Viridiplantae</taxon>
        <taxon>Streptophyta</taxon>
        <taxon>Embryophyta</taxon>
        <taxon>Tracheophyta</taxon>
        <taxon>Spermatophyta</taxon>
        <taxon>Magnoliopsida</taxon>
        <taxon>eudicotyledons</taxon>
        <taxon>Gunneridae</taxon>
        <taxon>Pentapetalae</taxon>
        <taxon>Caryophyllales</taxon>
        <taxon>Cactineae</taxon>
        <taxon>Cactaceae</taxon>
        <taxon>Opuntioideae</taxon>
        <taxon>Opuntia</taxon>
    </lineage>
</organism>
<keyword evidence="11" id="KW-0234">DNA repair</keyword>
<keyword evidence="13" id="KW-0131">Cell cycle</keyword>
<evidence type="ECO:0000256" key="10">
    <source>
        <dbReference type="ARBA" id="ARBA00022853"/>
    </source>
</evidence>
<dbReference type="InterPro" id="IPR026126">
    <property type="entry name" value="BABAM1"/>
</dbReference>
<dbReference type="GO" id="GO:0006281">
    <property type="term" value="P:DNA repair"/>
    <property type="evidence" value="ECO:0007669"/>
    <property type="project" value="UniProtKB-KW"/>
</dbReference>
<evidence type="ECO:0000256" key="9">
    <source>
        <dbReference type="ARBA" id="ARBA00022786"/>
    </source>
</evidence>
<evidence type="ECO:0000313" key="16">
    <source>
        <dbReference type="EMBL" id="MBA4639544.1"/>
    </source>
</evidence>
<proteinExistence type="inferred from homology"/>